<dbReference type="EMBL" id="HACA01027605">
    <property type="protein sequence ID" value="CDW44966.1"/>
    <property type="molecule type" value="Transcribed_RNA"/>
</dbReference>
<proteinExistence type="predicted"/>
<reference evidence="1" key="1">
    <citation type="submission" date="2014-05" db="EMBL/GenBank/DDBJ databases">
        <authorList>
            <person name="Chronopoulou M."/>
        </authorList>
    </citation>
    <scope>NUCLEOTIDE SEQUENCE</scope>
    <source>
        <tissue evidence="1">Whole organism</tissue>
    </source>
</reference>
<evidence type="ECO:0000313" key="1">
    <source>
        <dbReference type="EMBL" id="CDW44966.1"/>
    </source>
</evidence>
<accession>A0A0K2V4T7</accession>
<dbReference type="AlphaFoldDB" id="A0A0K2V4T7"/>
<sequence>MSCDRICSRKNYQRKKLGTYAQKYQSRNIIYLIRSEERNDLKCSSRFVYSLSFNIDIQQLFSMNLLIH</sequence>
<name>A0A0K2V4T7_LEPSM</name>
<protein>
    <submittedName>
        <fullName evidence="1">Uncharacterized protein</fullName>
    </submittedName>
</protein>
<organism evidence="1">
    <name type="scientific">Lepeophtheirus salmonis</name>
    <name type="common">Salmon louse</name>
    <name type="synonym">Caligus salmonis</name>
    <dbReference type="NCBI Taxonomy" id="72036"/>
    <lineage>
        <taxon>Eukaryota</taxon>
        <taxon>Metazoa</taxon>
        <taxon>Ecdysozoa</taxon>
        <taxon>Arthropoda</taxon>
        <taxon>Crustacea</taxon>
        <taxon>Multicrustacea</taxon>
        <taxon>Hexanauplia</taxon>
        <taxon>Copepoda</taxon>
        <taxon>Siphonostomatoida</taxon>
        <taxon>Caligidae</taxon>
        <taxon>Lepeophtheirus</taxon>
    </lineage>
</organism>